<sequence length="66" mass="7194">MAALRAVAGTPGGLRRQAYPSTMPVLARLGLVEERPVPRTRHSDGSAWFLTGPGREAMRVYGWDEA</sequence>
<dbReference type="RefSeq" id="WP_238208408.1">
    <property type="nucleotide sequence ID" value="NZ_BPQE01000055.1"/>
</dbReference>
<accession>A0ABU0I607</accession>
<name>A0ABU0I607_9HYPH</name>
<gene>
    <name evidence="1" type="ORF">QO012_004578</name>
</gene>
<keyword evidence="2" id="KW-1185">Reference proteome</keyword>
<organism evidence="1 2">
    <name type="scientific">Methylobacterium aerolatum</name>
    <dbReference type="NCBI Taxonomy" id="418708"/>
    <lineage>
        <taxon>Bacteria</taxon>
        <taxon>Pseudomonadati</taxon>
        <taxon>Pseudomonadota</taxon>
        <taxon>Alphaproteobacteria</taxon>
        <taxon>Hyphomicrobiales</taxon>
        <taxon>Methylobacteriaceae</taxon>
        <taxon>Methylobacterium</taxon>
    </lineage>
</organism>
<dbReference type="Proteomes" id="UP001231124">
    <property type="component" value="Unassembled WGS sequence"/>
</dbReference>
<protein>
    <submittedName>
        <fullName evidence="1">Uncharacterized protein</fullName>
    </submittedName>
</protein>
<reference evidence="1 2" key="1">
    <citation type="submission" date="2023-07" db="EMBL/GenBank/DDBJ databases">
        <title>Genomic Encyclopedia of Type Strains, Phase IV (KMG-IV): sequencing the most valuable type-strain genomes for metagenomic binning, comparative biology and taxonomic classification.</title>
        <authorList>
            <person name="Goeker M."/>
        </authorList>
    </citation>
    <scope>NUCLEOTIDE SEQUENCE [LARGE SCALE GENOMIC DNA]</scope>
    <source>
        <strain evidence="1 2">DSM 19013</strain>
    </source>
</reference>
<comment type="caution">
    <text evidence="1">The sequence shown here is derived from an EMBL/GenBank/DDBJ whole genome shotgun (WGS) entry which is preliminary data.</text>
</comment>
<proteinExistence type="predicted"/>
<dbReference type="EMBL" id="JAUSVP010000028">
    <property type="protein sequence ID" value="MDQ0450053.1"/>
    <property type="molecule type" value="Genomic_DNA"/>
</dbReference>
<evidence type="ECO:0000313" key="1">
    <source>
        <dbReference type="EMBL" id="MDQ0450053.1"/>
    </source>
</evidence>
<evidence type="ECO:0000313" key="2">
    <source>
        <dbReference type="Proteomes" id="UP001231124"/>
    </source>
</evidence>